<protein>
    <recommendedName>
        <fullName evidence="3">EF-hand domain-containing protein</fullName>
    </recommendedName>
</protein>
<keyword evidence="1" id="KW-0677">Repeat</keyword>
<organism evidence="4 5">
    <name type="scientific">Eruca vesicaria subsp. sativa</name>
    <name type="common">Garden rocket</name>
    <name type="synonym">Eruca sativa</name>
    <dbReference type="NCBI Taxonomy" id="29727"/>
    <lineage>
        <taxon>Eukaryota</taxon>
        <taxon>Viridiplantae</taxon>
        <taxon>Streptophyta</taxon>
        <taxon>Embryophyta</taxon>
        <taxon>Tracheophyta</taxon>
        <taxon>Spermatophyta</taxon>
        <taxon>Magnoliopsida</taxon>
        <taxon>eudicotyledons</taxon>
        <taxon>Gunneridae</taxon>
        <taxon>Pentapetalae</taxon>
        <taxon>rosids</taxon>
        <taxon>malvids</taxon>
        <taxon>Brassicales</taxon>
        <taxon>Brassicaceae</taxon>
        <taxon>Brassiceae</taxon>
        <taxon>Eruca</taxon>
    </lineage>
</organism>
<feature type="domain" description="EF-hand" evidence="3">
    <location>
        <begin position="23"/>
        <end position="73"/>
    </location>
</feature>
<keyword evidence="2" id="KW-0106">Calcium</keyword>
<dbReference type="InterPro" id="IPR011992">
    <property type="entry name" value="EF-hand-dom_pair"/>
</dbReference>
<dbReference type="PANTHER" id="PTHR23048">
    <property type="entry name" value="MYOSIN LIGHT CHAIN 1, 3"/>
    <property type="match status" value="1"/>
</dbReference>
<dbReference type="PROSITE" id="PS00018">
    <property type="entry name" value="EF_HAND_1"/>
    <property type="match status" value="1"/>
</dbReference>
<evidence type="ECO:0000256" key="2">
    <source>
        <dbReference type="ARBA" id="ARBA00022837"/>
    </source>
</evidence>
<keyword evidence="5" id="KW-1185">Reference proteome</keyword>
<dbReference type="InterPro" id="IPR018247">
    <property type="entry name" value="EF_Hand_1_Ca_BS"/>
</dbReference>
<gene>
    <name evidence="4" type="ORF">ERUC_LOCUS2122</name>
</gene>
<dbReference type="Pfam" id="PF13833">
    <property type="entry name" value="EF-hand_8"/>
    <property type="match status" value="1"/>
</dbReference>
<reference evidence="4 5" key="1">
    <citation type="submission" date="2022-03" db="EMBL/GenBank/DDBJ databases">
        <authorList>
            <person name="Macdonald S."/>
            <person name="Ahmed S."/>
            <person name="Newling K."/>
        </authorList>
    </citation>
    <scope>NUCLEOTIDE SEQUENCE [LARGE SCALE GENOMIC DNA]</scope>
</reference>
<sequence length="149" mass="16780">MSEEFTAEQIAQFKEIFNLYGDDGRITTNEIGTVLRALGKKATEAELQDMINEVGSDGNDTLDFTRFLNLMTARNMKLSDFERGFKDAFEHDDQPEGKILCRELLQPMIILEEAGMLKEGDVDGGGLVNEDEFMKRLDKAFNEGKSADE</sequence>
<dbReference type="EMBL" id="CAKOAT010051155">
    <property type="protein sequence ID" value="CAH8297108.1"/>
    <property type="molecule type" value="Genomic_DNA"/>
</dbReference>
<name>A0ABC8ISU8_ERUVS</name>
<dbReference type="Proteomes" id="UP001642260">
    <property type="component" value="Unassembled WGS sequence"/>
</dbReference>
<dbReference type="SUPFAM" id="SSF47473">
    <property type="entry name" value="EF-hand"/>
    <property type="match status" value="1"/>
</dbReference>
<comment type="caution">
    <text evidence="4">The sequence shown here is derived from an EMBL/GenBank/DDBJ whole genome shotgun (WGS) entry which is preliminary data.</text>
</comment>
<proteinExistence type="predicted"/>
<dbReference type="CDD" id="cd00051">
    <property type="entry name" value="EFh"/>
    <property type="match status" value="1"/>
</dbReference>
<dbReference type="PANTHER" id="PTHR23048:SF0">
    <property type="entry name" value="CALMODULIN LIKE 3"/>
    <property type="match status" value="1"/>
</dbReference>
<dbReference type="Gene3D" id="1.10.238.10">
    <property type="entry name" value="EF-hand"/>
    <property type="match status" value="1"/>
</dbReference>
<dbReference type="FunFam" id="1.10.238.10:FF:000527">
    <property type="entry name" value="Calmodulin-3"/>
    <property type="match status" value="1"/>
</dbReference>
<evidence type="ECO:0000256" key="1">
    <source>
        <dbReference type="ARBA" id="ARBA00022737"/>
    </source>
</evidence>
<dbReference type="InterPro" id="IPR050230">
    <property type="entry name" value="CALM/Myosin/TropC-like"/>
</dbReference>
<evidence type="ECO:0000313" key="5">
    <source>
        <dbReference type="Proteomes" id="UP001642260"/>
    </source>
</evidence>
<dbReference type="InterPro" id="IPR002048">
    <property type="entry name" value="EF_hand_dom"/>
</dbReference>
<evidence type="ECO:0000313" key="4">
    <source>
        <dbReference type="EMBL" id="CAH8297108.1"/>
    </source>
</evidence>
<evidence type="ECO:0000259" key="3">
    <source>
        <dbReference type="Pfam" id="PF13833"/>
    </source>
</evidence>
<accession>A0ABC8ISU8</accession>
<dbReference type="AlphaFoldDB" id="A0ABC8ISU8"/>